<reference evidence="3 4" key="1">
    <citation type="submission" date="2017-04" db="EMBL/GenBank/DDBJ databases">
        <authorList>
            <person name="Afonso C.L."/>
            <person name="Miller P.J."/>
            <person name="Scott M.A."/>
            <person name="Spackman E."/>
            <person name="Goraichik I."/>
            <person name="Dimitrov K.M."/>
            <person name="Suarez D.L."/>
            <person name="Swayne D.E."/>
        </authorList>
    </citation>
    <scope>NUCLEOTIDE SEQUENCE [LARGE SCALE GENOMIC DNA]</scope>
    <source>
        <strain evidence="3 4">DSM 26133</strain>
    </source>
</reference>
<sequence>MKIKPWILAILQIQILILIALAIFGINRLDEISEKLFNTNKLLYSQRIDSGLQKISQLAANDITLGNKDAPISIIMYSKFDCPYCHEFFTSTFHELDSLYIQKNVLKFTIRFLSSSKSEDESLIKLAYLSHEQGNFNNFLKLVITDRLFSAGELADRLHLKLDETEINISQTSKEALAAGVHRTPSFIINGELFVGNRKMKLFDRKIKELLNHSNKSARPAILQ</sequence>
<protein>
    <submittedName>
        <fullName evidence="3">Thioredoxin</fullName>
    </submittedName>
</protein>
<evidence type="ECO:0000256" key="1">
    <source>
        <dbReference type="SAM" id="Phobius"/>
    </source>
</evidence>
<dbReference type="Gene3D" id="3.40.30.10">
    <property type="entry name" value="Glutaredoxin"/>
    <property type="match status" value="2"/>
</dbReference>
<dbReference type="RefSeq" id="WP_084373671.1">
    <property type="nucleotide sequence ID" value="NZ_FWYF01000003.1"/>
</dbReference>
<gene>
    <name evidence="3" type="ORF">SAMN04488029_3029</name>
</gene>
<dbReference type="InterPro" id="IPR012336">
    <property type="entry name" value="Thioredoxin-like_fold"/>
</dbReference>
<name>A0A1W2GKB7_REIFA</name>
<keyword evidence="1" id="KW-1133">Transmembrane helix</keyword>
<evidence type="ECO:0000313" key="4">
    <source>
        <dbReference type="Proteomes" id="UP000192472"/>
    </source>
</evidence>
<dbReference type="CDD" id="cd02972">
    <property type="entry name" value="DsbA_family"/>
    <property type="match status" value="1"/>
</dbReference>
<dbReference type="Pfam" id="PF13462">
    <property type="entry name" value="Thioredoxin_4"/>
    <property type="match status" value="1"/>
</dbReference>
<dbReference type="STRING" id="692418.SAMN04488029_3029"/>
<keyword evidence="1" id="KW-0812">Transmembrane</keyword>
<feature type="transmembrane region" description="Helical" evidence="1">
    <location>
        <begin position="6"/>
        <end position="26"/>
    </location>
</feature>
<organism evidence="3 4">
    <name type="scientific">Reichenbachiella faecimaris</name>
    <dbReference type="NCBI Taxonomy" id="692418"/>
    <lineage>
        <taxon>Bacteria</taxon>
        <taxon>Pseudomonadati</taxon>
        <taxon>Bacteroidota</taxon>
        <taxon>Cytophagia</taxon>
        <taxon>Cytophagales</taxon>
        <taxon>Reichenbachiellaceae</taxon>
        <taxon>Reichenbachiella</taxon>
    </lineage>
</organism>
<dbReference type="Proteomes" id="UP000192472">
    <property type="component" value="Unassembled WGS sequence"/>
</dbReference>
<accession>A0A1W2GKB7</accession>
<keyword evidence="4" id="KW-1185">Reference proteome</keyword>
<dbReference type="AlphaFoldDB" id="A0A1W2GKB7"/>
<dbReference type="InterPro" id="IPR036249">
    <property type="entry name" value="Thioredoxin-like_sf"/>
</dbReference>
<dbReference type="OrthoDB" id="8478320at2"/>
<evidence type="ECO:0000259" key="2">
    <source>
        <dbReference type="Pfam" id="PF13462"/>
    </source>
</evidence>
<dbReference type="EMBL" id="FWYF01000003">
    <property type="protein sequence ID" value="SMD36706.1"/>
    <property type="molecule type" value="Genomic_DNA"/>
</dbReference>
<keyword evidence="1" id="KW-0472">Membrane</keyword>
<feature type="domain" description="Thioredoxin-like fold" evidence="2">
    <location>
        <begin position="61"/>
        <end position="208"/>
    </location>
</feature>
<proteinExistence type="predicted"/>
<dbReference type="SUPFAM" id="SSF52833">
    <property type="entry name" value="Thioredoxin-like"/>
    <property type="match status" value="1"/>
</dbReference>
<evidence type="ECO:0000313" key="3">
    <source>
        <dbReference type="EMBL" id="SMD36706.1"/>
    </source>
</evidence>